<protein>
    <submittedName>
        <fullName evidence="1">Uncharacterized protein</fullName>
    </submittedName>
</protein>
<accession>A0A4R8LBX3</accession>
<keyword evidence="2" id="KW-1185">Reference proteome</keyword>
<dbReference type="Proteomes" id="UP000294581">
    <property type="component" value="Unassembled WGS sequence"/>
</dbReference>
<proteinExistence type="predicted"/>
<comment type="caution">
    <text evidence="1">The sequence shown here is derived from an EMBL/GenBank/DDBJ whole genome shotgun (WGS) entry which is preliminary data.</text>
</comment>
<dbReference type="AlphaFoldDB" id="A0A4R8LBX3"/>
<dbReference type="EMBL" id="SORF01000021">
    <property type="protein sequence ID" value="TDY40456.1"/>
    <property type="molecule type" value="Genomic_DNA"/>
</dbReference>
<gene>
    <name evidence="1" type="ORF">C7445_1216</name>
</gene>
<reference evidence="1 2" key="1">
    <citation type="submission" date="2019-03" db="EMBL/GenBank/DDBJ databases">
        <title>Genomic Encyclopedia of Type Strains, Phase IV (KMG-IV): sequencing the most valuable type-strain genomes for metagenomic binning, comparative biology and taxonomic classification.</title>
        <authorList>
            <person name="Goeker M."/>
        </authorList>
    </citation>
    <scope>NUCLEOTIDE SEQUENCE [LARGE SCALE GENOMIC DNA]</scope>
    <source>
        <strain evidence="1 2">DSM 17974</strain>
    </source>
</reference>
<sequence length="127" mass="14871">MSRIVQCRDCGEILNTEDVHADFSACTYCGSTNIDYRLSFTETLSLHDQVEGKVKVKGRKKPIREFISGDELFKVKKKWVFKHRIIDRENDRYFEKVVDKETDEVIHECDEPLSEHFGHGSAKFKKE</sequence>
<name>A0A4R8LBX3_9BACL</name>
<dbReference type="OrthoDB" id="2375460at2"/>
<dbReference type="RefSeq" id="WP_067623238.1">
    <property type="nucleotide sequence ID" value="NZ_SORF01000021.1"/>
</dbReference>
<organism evidence="1 2">
    <name type="scientific">Alicyclobacillus sacchari</name>
    <dbReference type="NCBI Taxonomy" id="392010"/>
    <lineage>
        <taxon>Bacteria</taxon>
        <taxon>Bacillati</taxon>
        <taxon>Bacillota</taxon>
        <taxon>Bacilli</taxon>
        <taxon>Bacillales</taxon>
        <taxon>Alicyclobacillaceae</taxon>
        <taxon>Alicyclobacillus</taxon>
    </lineage>
</organism>
<evidence type="ECO:0000313" key="2">
    <source>
        <dbReference type="Proteomes" id="UP000294581"/>
    </source>
</evidence>
<evidence type="ECO:0000313" key="1">
    <source>
        <dbReference type="EMBL" id="TDY40456.1"/>
    </source>
</evidence>